<dbReference type="Pfam" id="PF19263">
    <property type="entry name" value="DUF5906"/>
    <property type="match status" value="1"/>
</dbReference>
<name>A0A2T4KEV0_9STAP</name>
<keyword evidence="3" id="KW-0347">Helicase</keyword>
<dbReference type="InterPro" id="IPR014015">
    <property type="entry name" value="Helicase_SF3_DNA-vir"/>
</dbReference>
<dbReference type="Pfam" id="PF03288">
    <property type="entry name" value="Pox_D5"/>
    <property type="match status" value="1"/>
</dbReference>
<dbReference type="InterPro" id="IPR014818">
    <property type="entry name" value="Phage/plasmid_primase_P4_C"/>
</dbReference>
<dbReference type="SUPFAM" id="SSF52540">
    <property type="entry name" value="P-loop containing nucleoside triphosphate hydrolases"/>
    <property type="match status" value="1"/>
</dbReference>
<evidence type="ECO:0000313" key="7">
    <source>
        <dbReference type="Proteomes" id="UP000242547"/>
    </source>
</evidence>
<dbReference type="InterPro" id="IPR004968">
    <property type="entry name" value="DNA_primase/NTPase_C"/>
</dbReference>
<dbReference type="Pfam" id="PF08706">
    <property type="entry name" value="D5_N"/>
    <property type="match status" value="1"/>
</dbReference>
<dbReference type="InterPro" id="IPR051620">
    <property type="entry name" value="ORF904-like_C"/>
</dbReference>
<keyword evidence="4" id="KW-0067">ATP-binding</keyword>
<keyword evidence="1" id="KW-0547">Nucleotide-binding</keyword>
<dbReference type="Gene3D" id="3.40.50.300">
    <property type="entry name" value="P-loop containing nucleotide triphosphate hydrolases"/>
    <property type="match status" value="1"/>
</dbReference>
<gene>
    <name evidence="6" type="ORF">BUY44_11310</name>
</gene>
<proteinExistence type="predicted"/>
<comment type="caution">
    <text evidence="6">The sequence shown here is derived from an EMBL/GenBank/DDBJ whole genome shotgun (WGS) entry which is preliminary data.</text>
</comment>
<dbReference type="InterPro" id="IPR027417">
    <property type="entry name" value="P-loop_NTPase"/>
</dbReference>
<evidence type="ECO:0000256" key="1">
    <source>
        <dbReference type="ARBA" id="ARBA00022741"/>
    </source>
</evidence>
<dbReference type="PANTHER" id="PTHR35372:SF2">
    <property type="entry name" value="SF3 HELICASE DOMAIN-CONTAINING PROTEIN"/>
    <property type="match status" value="1"/>
</dbReference>
<dbReference type="AlphaFoldDB" id="A0A2T4KEV0"/>
<evidence type="ECO:0000256" key="2">
    <source>
        <dbReference type="ARBA" id="ARBA00022801"/>
    </source>
</evidence>
<accession>A0A2T4KEV0</accession>
<dbReference type="GO" id="GO:0016787">
    <property type="term" value="F:hydrolase activity"/>
    <property type="evidence" value="ECO:0007669"/>
    <property type="project" value="UniProtKB-KW"/>
</dbReference>
<dbReference type="InterPro" id="IPR006500">
    <property type="entry name" value="Helicase_put_C_phage/plasmid"/>
</dbReference>
<dbReference type="EMBL" id="PYZL01000136">
    <property type="protein sequence ID" value="PTE70306.1"/>
    <property type="molecule type" value="Genomic_DNA"/>
</dbReference>
<reference evidence="6 7" key="1">
    <citation type="journal article" date="2016" name="Front. Microbiol.">
        <title>Comprehensive Phylogenetic Analysis of Bovine Non-aureus Staphylococci Species Based on Whole-Genome Sequencing.</title>
        <authorList>
            <person name="Naushad S."/>
            <person name="Barkema H.W."/>
            <person name="Luby C."/>
            <person name="Condas L.A."/>
            <person name="Nobrega D.B."/>
            <person name="Carson D.A."/>
            <person name="De Buck J."/>
        </authorList>
    </citation>
    <scope>NUCLEOTIDE SEQUENCE [LARGE SCALE GENOMIC DNA]</scope>
    <source>
        <strain evidence="6 7">SNUC 761</strain>
    </source>
</reference>
<evidence type="ECO:0000256" key="4">
    <source>
        <dbReference type="ARBA" id="ARBA00022840"/>
    </source>
</evidence>
<sequence>MIDIKPSNDIILEIKSFQERESIENRLTNIGIEQRNHLVEEWKNNGSKGKKPNFISPYNCACILMKFINFILFDDEENTKLAMYQENKGIYTQNISIIKRIISYLEPCLNSNKADDVIYHIRNKAKIKKLTNTPNLIPVNNGIFNKKTKKLEPFTPEYVFTSKICTNYVENAELHSIDNWNFDSWLDEIACHDVEVYTLLWQVINDCLNGNYTRKKAIFLVGEGNNGKGTFQTLLSNLIGFDNVASLKVNEFDHEFKLSILEGKTLVIGDDVPVGINIEDSSNFNSVVTGDAVLVNPKKKQPYRAIYRCTVIQSTNGMPHFKNKTSGTNRRLLIVPFNANFNGDIERTEIKDNYLKNKKVLEYVLHKAINLDFKNFLIPKVSKEMLEQFKQDNDPVLDFKIVEFENWKIDKVPVSIVYQKYKLFCDKSGYKPLSERKFFKAFERYLSKNWRKKSVRYYSVKELQNKIGYFEPTLLPHGELKQSYINENFKVV</sequence>
<keyword evidence="2" id="KW-0378">Hydrolase</keyword>
<evidence type="ECO:0000256" key="3">
    <source>
        <dbReference type="ARBA" id="ARBA00022806"/>
    </source>
</evidence>
<dbReference type="GO" id="GO:0004386">
    <property type="term" value="F:helicase activity"/>
    <property type="evidence" value="ECO:0007669"/>
    <property type="project" value="UniProtKB-KW"/>
</dbReference>
<dbReference type="PANTHER" id="PTHR35372">
    <property type="entry name" value="ATP BINDING PROTEIN-RELATED"/>
    <property type="match status" value="1"/>
</dbReference>
<evidence type="ECO:0000313" key="6">
    <source>
        <dbReference type="EMBL" id="PTE70306.1"/>
    </source>
</evidence>
<evidence type="ECO:0000259" key="5">
    <source>
        <dbReference type="PROSITE" id="PS51206"/>
    </source>
</evidence>
<dbReference type="NCBIfam" id="TIGR01613">
    <property type="entry name" value="primase_Cterm"/>
    <property type="match status" value="1"/>
</dbReference>
<dbReference type="InterPro" id="IPR045455">
    <property type="entry name" value="NrS-1_pol-like_helicase"/>
</dbReference>
<dbReference type="Proteomes" id="UP000242547">
    <property type="component" value="Unassembled WGS sequence"/>
</dbReference>
<dbReference type="SMART" id="SM00885">
    <property type="entry name" value="D5_N"/>
    <property type="match status" value="1"/>
</dbReference>
<feature type="domain" description="SF3 helicase" evidence="5">
    <location>
        <begin position="195"/>
        <end position="350"/>
    </location>
</feature>
<dbReference type="GO" id="GO:0005524">
    <property type="term" value="F:ATP binding"/>
    <property type="evidence" value="ECO:0007669"/>
    <property type="project" value="UniProtKB-KW"/>
</dbReference>
<dbReference type="PROSITE" id="PS51206">
    <property type="entry name" value="SF3_HELICASE_1"/>
    <property type="match status" value="1"/>
</dbReference>
<organism evidence="6 7">
    <name type="scientific">Staphylococcus devriesei</name>
    <dbReference type="NCBI Taxonomy" id="586733"/>
    <lineage>
        <taxon>Bacteria</taxon>
        <taxon>Bacillati</taxon>
        <taxon>Bacillota</taxon>
        <taxon>Bacilli</taxon>
        <taxon>Bacillales</taxon>
        <taxon>Staphylococcaceae</taxon>
        <taxon>Staphylococcus</taxon>
    </lineage>
</organism>
<protein>
    <submittedName>
        <fullName evidence="6">Nucleoside triphosphatase</fullName>
    </submittedName>
</protein>